<protein>
    <submittedName>
        <fullName evidence="1">Type VI secretion system effector, Hcp family</fullName>
    </submittedName>
</protein>
<organism evidence="1 2">
    <name type="scientific">Reinekea forsetii</name>
    <dbReference type="NCBI Taxonomy" id="1336806"/>
    <lineage>
        <taxon>Bacteria</taxon>
        <taxon>Pseudomonadati</taxon>
        <taxon>Pseudomonadota</taxon>
        <taxon>Gammaproteobacteria</taxon>
        <taxon>Oceanospirillales</taxon>
        <taxon>Saccharospirillaceae</taxon>
        <taxon>Reinekea</taxon>
    </lineage>
</organism>
<evidence type="ECO:0000313" key="1">
    <source>
        <dbReference type="EMBL" id="ATX75311.1"/>
    </source>
</evidence>
<dbReference type="Proteomes" id="UP000229757">
    <property type="component" value="Chromosome"/>
</dbReference>
<dbReference type="PANTHER" id="PTHR34319:SF7">
    <property type="entry name" value="HNH ENDONUCLEASE DOMAIN-CONTAINING PROTEIN"/>
    <property type="match status" value="1"/>
</dbReference>
<dbReference type="SUPFAM" id="SSF141452">
    <property type="entry name" value="Hcp1-like"/>
    <property type="match status" value="1"/>
</dbReference>
<dbReference type="NCBIfam" id="TIGR03344">
    <property type="entry name" value="VI_effect_Hcp1"/>
    <property type="match status" value="1"/>
</dbReference>
<evidence type="ECO:0000313" key="2">
    <source>
        <dbReference type="Proteomes" id="UP000229757"/>
    </source>
</evidence>
<accession>A0A2K8KN14</accession>
<reference evidence="1 2" key="1">
    <citation type="journal article" date="2017" name="Environ. Microbiol.">
        <title>Genomic and physiological analyses of 'Reinekea forsetii' reveal a versatile opportunistic lifestyle during spring algae blooms.</title>
        <authorList>
            <person name="Avci B."/>
            <person name="Hahnke R.L."/>
            <person name="Chafee M."/>
            <person name="Fischer T."/>
            <person name="Gruber-Vodicka H."/>
            <person name="Tegetmeyer H.E."/>
            <person name="Harder J."/>
            <person name="Fuchs B.M."/>
            <person name="Amann R.I."/>
            <person name="Teeling H."/>
        </authorList>
    </citation>
    <scope>NUCLEOTIDE SEQUENCE [LARGE SCALE GENOMIC DNA]</scope>
    <source>
        <strain evidence="1 2">Hel1_31_D35</strain>
    </source>
</reference>
<dbReference type="Pfam" id="PF05638">
    <property type="entry name" value="T6SS_HCP"/>
    <property type="match status" value="1"/>
</dbReference>
<dbReference type="EMBL" id="CP011797">
    <property type="protein sequence ID" value="ATX75311.1"/>
    <property type="molecule type" value="Genomic_DNA"/>
</dbReference>
<dbReference type="AlphaFoldDB" id="A0A2K8KN14"/>
<gene>
    <name evidence="1" type="ORF">REIFOR_00134</name>
</gene>
<dbReference type="OrthoDB" id="5674026at2"/>
<dbReference type="KEGG" id="rfo:REIFOR_00134"/>
<dbReference type="RefSeq" id="WP_100255727.1">
    <property type="nucleotide sequence ID" value="NZ_CP011797.1"/>
</dbReference>
<keyword evidence="2" id="KW-1185">Reference proteome</keyword>
<sequence length="171" mass="19113">MATDIFMSIETEEGDSITEGACTKESIGAYFKSEHEDEIYVVGFAQKGSIATDRLSGQITSSRRHEYLRITKLIDKSSPLLYQLLAEPKGLTCSIMFFRSADTGSDGQPVHYYSIELEGAKVVEIETISPNMLDASFDDFMPYEEVKFTFNSITWNHETASSTSTDNWSGE</sequence>
<dbReference type="InterPro" id="IPR036624">
    <property type="entry name" value="Hcp1-lik_sf"/>
</dbReference>
<name>A0A2K8KN14_9GAMM</name>
<dbReference type="PANTHER" id="PTHR34319">
    <property type="entry name" value="MAJOR EXPORTED PROTEIN"/>
    <property type="match status" value="1"/>
</dbReference>
<proteinExistence type="predicted"/>
<dbReference type="Gene3D" id="2.30.110.20">
    <property type="entry name" value="Hcp1-like"/>
    <property type="match status" value="1"/>
</dbReference>
<dbReference type="InterPro" id="IPR008514">
    <property type="entry name" value="T6SS_Hcp"/>
</dbReference>
<dbReference type="InterPro" id="IPR052947">
    <property type="entry name" value="T6SS_Hcp1_domain"/>
</dbReference>